<evidence type="ECO:0000313" key="2">
    <source>
        <dbReference type="EMBL" id="MPC69366.1"/>
    </source>
</evidence>
<comment type="caution">
    <text evidence="2">The sequence shown here is derived from an EMBL/GenBank/DDBJ whole genome shotgun (WGS) entry which is preliminary data.</text>
</comment>
<feature type="compositionally biased region" description="Basic and acidic residues" evidence="1">
    <location>
        <begin position="7"/>
        <end position="30"/>
    </location>
</feature>
<proteinExistence type="predicted"/>
<reference evidence="2 3" key="1">
    <citation type="submission" date="2019-05" db="EMBL/GenBank/DDBJ databases">
        <title>Another draft genome of Portunus trituberculatus and its Hox gene families provides insights of decapod evolution.</title>
        <authorList>
            <person name="Jeong J.-H."/>
            <person name="Song I."/>
            <person name="Kim S."/>
            <person name="Choi T."/>
            <person name="Kim D."/>
            <person name="Ryu S."/>
            <person name="Kim W."/>
        </authorList>
    </citation>
    <scope>NUCLEOTIDE SEQUENCE [LARGE SCALE GENOMIC DNA]</scope>
    <source>
        <tissue evidence="2">Muscle</tissue>
    </source>
</reference>
<evidence type="ECO:0000313" key="3">
    <source>
        <dbReference type="Proteomes" id="UP000324222"/>
    </source>
</evidence>
<feature type="region of interest" description="Disordered" evidence="1">
    <location>
        <begin position="1"/>
        <end position="32"/>
    </location>
</feature>
<keyword evidence="3" id="KW-1185">Reference proteome</keyword>
<accession>A0A5B7HHG5</accession>
<name>A0A5B7HHG5_PORTR</name>
<dbReference type="Proteomes" id="UP000324222">
    <property type="component" value="Unassembled WGS sequence"/>
</dbReference>
<protein>
    <submittedName>
        <fullName evidence="2">Uncharacterized protein</fullName>
    </submittedName>
</protein>
<evidence type="ECO:0000256" key="1">
    <source>
        <dbReference type="SAM" id="MobiDB-lite"/>
    </source>
</evidence>
<dbReference type="EMBL" id="VSRR010029287">
    <property type="protein sequence ID" value="MPC69366.1"/>
    <property type="molecule type" value="Genomic_DNA"/>
</dbReference>
<sequence length="87" mass="9400">MKNYRPNAHECYSDDRGSTTGRGGEEEAKEPLFATTSIPLSVTTAPTGPLSPSLKSKVLVDLSASPLLNYLKKGKRDAEFEVLLTAM</sequence>
<dbReference type="AlphaFoldDB" id="A0A5B7HHG5"/>
<gene>
    <name evidence="2" type="ORF">E2C01_063589</name>
</gene>
<organism evidence="2 3">
    <name type="scientific">Portunus trituberculatus</name>
    <name type="common">Swimming crab</name>
    <name type="synonym">Neptunus trituberculatus</name>
    <dbReference type="NCBI Taxonomy" id="210409"/>
    <lineage>
        <taxon>Eukaryota</taxon>
        <taxon>Metazoa</taxon>
        <taxon>Ecdysozoa</taxon>
        <taxon>Arthropoda</taxon>
        <taxon>Crustacea</taxon>
        <taxon>Multicrustacea</taxon>
        <taxon>Malacostraca</taxon>
        <taxon>Eumalacostraca</taxon>
        <taxon>Eucarida</taxon>
        <taxon>Decapoda</taxon>
        <taxon>Pleocyemata</taxon>
        <taxon>Brachyura</taxon>
        <taxon>Eubrachyura</taxon>
        <taxon>Portunoidea</taxon>
        <taxon>Portunidae</taxon>
        <taxon>Portuninae</taxon>
        <taxon>Portunus</taxon>
    </lineage>
</organism>